<dbReference type="CDD" id="cd00112">
    <property type="entry name" value="LDLa"/>
    <property type="match status" value="2"/>
</dbReference>
<gene>
    <name evidence="12" type="ORF">ONB1V03_LOCUS1405</name>
</gene>
<dbReference type="PROSITE" id="PS50068">
    <property type="entry name" value="LDLRA_2"/>
    <property type="match status" value="2"/>
</dbReference>
<dbReference type="PROSITE" id="PS50026">
    <property type="entry name" value="EGF_3"/>
    <property type="match status" value="2"/>
</dbReference>
<feature type="compositionally biased region" description="Basic and acidic residues" evidence="8">
    <location>
        <begin position="487"/>
        <end position="496"/>
    </location>
</feature>
<feature type="region of interest" description="Disordered" evidence="8">
    <location>
        <begin position="1668"/>
        <end position="1687"/>
    </location>
</feature>
<evidence type="ECO:0000256" key="5">
    <source>
        <dbReference type="ARBA" id="ARBA00022989"/>
    </source>
</evidence>
<dbReference type="Gene3D" id="3.30.70.960">
    <property type="entry name" value="SEA domain"/>
    <property type="match status" value="1"/>
</dbReference>
<name>A0A7R9LB92_9ACAR</name>
<feature type="compositionally biased region" description="Basic and acidic residues" evidence="8">
    <location>
        <begin position="3815"/>
        <end position="3827"/>
    </location>
</feature>
<feature type="compositionally biased region" description="Basic and acidic residues" evidence="8">
    <location>
        <begin position="1915"/>
        <end position="1933"/>
    </location>
</feature>
<dbReference type="PROSITE" id="PS00022">
    <property type="entry name" value="EGF_1"/>
    <property type="match status" value="1"/>
</dbReference>
<keyword evidence="1 7" id="KW-0245">EGF-like domain</keyword>
<evidence type="ECO:0000259" key="11">
    <source>
        <dbReference type="PROSITE" id="PS50026"/>
    </source>
</evidence>
<organism evidence="12">
    <name type="scientific">Oppiella nova</name>
    <dbReference type="NCBI Taxonomy" id="334625"/>
    <lineage>
        <taxon>Eukaryota</taxon>
        <taxon>Metazoa</taxon>
        <taxon>Ecdysozoa</taxon>
        <taxon>Arthropoda</taxon>
        <taxon>Chelicerata</taxon>
        <taxon>Arachnida</taxon>
        <taxon>Acari</taxon>
        <taxon>Acariformes</taxon>
        <taxon>Sarcoptiformes</taxon>
        <taxon>Oribatida</taxon>
        <taxon>Brachypylina</taxon>
        <taxon>Oppioidea</taxon>
        <taxon>Oppiidae</taxon>
        <taxon>Oppiella</taxon>
    </lineage>
</organism>
<feature type="region of interest" description="Disordered" evidence="8">
    <location>
        <begin position="2341"/>
        <end position="2393"/>
    </location>
</feature>
<keyword evidence="2 9" id="KW-0812">Transmembrane</keyword>
<evidence type="ECO:0000313" key="13">
    <source>
        <dbReference type="Proteomes" id="UP000728032"/>
    </source>
</evidence>
<dbReference type="Pfam" id="PF01390">
    <property type="entry name" value="SEA"/>
    <property type="match status" value="1"/>
</dbReference>
<dbReference type="Gene3D" id="2.40.128.620">
    <property type="match status" value="1"/>
</dbReference>
<proteinExistence type="predicted"/>
<evidence type="ECO:0000256" key="6">
    <source>
        <dbReference type="ARBA" id="ARBA00023157"/>
    </source>
</evidence>
<dbReference type="OrthoDB" id="6430124at2759"/>
<evidence type="ECO:0000256" key="3">
    <source>
        <dbReference type="ARBA" id="ARBA00022729"/>
    </source>
</evidence>
<dbReference type="InterPro" id="IPR000742">
    <property type="entry name" value="EGF"/>
</dbReference>
<comment type="caution">
    <text evidence="7">Lacks conserved residue(s) required for the propagation of feature annotation.</text>
</comment>
<feature type="domain" description="EGF-like" evidence="11">
    <location>
        <begin position="4341"/>
        <end position="4377"/>
    </location>
</feature>
<feature type="compositionally biased region" description="Low complexity" evidence="8">
    <location>
        <begin position="1877"/>
        <end position="1886"/>
    </location>
</feature>
<keyword evidence="4" id="KW-0677">Repeat</keyword>
<feature type="non-terminal residue" evidence="12">
    <location>
        <position position="1"/>
    </location>
</feature>
<feature type="compositionally biased region" description="Polar residues" evidence="8">
    <location>
        <begin position="3851"/>
        <end position="3865"/>
    </location>
</feature>
<evidence type="ECO:0000256" key="4">
    <source>
        <dbReference type="ARBA" id="ARBA00022737"/>
    </source>
</evidence>
<accession>A0A7R9LB92</accession>
<feature type="domain" description="SEA" evidence="10">
    <location>
        <begin position="4170"/>
        <end position="4289"/>
    </location>
</feature>
<feature type="compositionally biased region" description="Basic and acidic residues" evidence="8">
    <location>
        <begin position="1670"/>
        <end position="1687"/>
    </location>
</feature>
<dbReference type="InterPro" id="IPR001881">
    <property type="entry name" value="EGF-like_Ca-bd_dom"/>
</dbReference>
<dbReference type="SUPFAM" id="SSF82671">
    <property type="entry name" value="SEA domain"/>
    <property type="match status" value="1"/>
</dbReference>
<evidence type="ECO:0000256" key="8">
    <source>
        <dbReference type="SAM" id="MobiDB-lite"/>
    </source>
</evidence>
<dbReference type="Proteomes" id="UP000728032">
    <property type="component" value="Unassembled WGS sequence"/>
</dbReference>
<dbReference type="InterPro" id="IPR018097">
    <property type="entry name" value="EGF_Ca-bd_CS"/>
</dbReference>
<dbReference type="InterPro" id="IPR036055">
    <property type="entry name" value="LDL_receptor-like_sf"/>
</dbReference>
<feature type="transmembrane region" description="Helical" evidence="9">
    <location>
        <begin position="4381"/>
        <end position="4405"/>
    </location>
</feature>
<feature type="compositionally biased region" description="Basic residues" evidence="8">
    <location>
        <begin position="2500"/>
        <end position="2510"/>
    </location>
</feature>
<evidence type="ECO:0000256" key="1">
    <source>
        <dbReference type="ARBA" id="ARBA00022536"/>
    </source>
</evidence>
<keyword evidence="3" id="KW-0732">Signal</keyword>
<evidence type="ECO:0008006" key="14">
    <source>
        <dbReference type="Google" id="ProtNLM"/>
    </source>
</evidence>
<dbReference type="SMART" id="SM00179">
    <property type="entry name" value="EGF_CA"/>
    <property type="match status" value="2"/>
</dbReference>
<dbReference type="Gene3D" id="2.10.25.10">
    <property type="entry name" value="Laminin"/>
    <property type="match status" value="1"/>
</dbReference>
<feature type="region of interest" description="Disordered" evidence="8">
    <location>
        <begin position="4045"/>
        <end position="4126"/>
    </location>
</feature>
<feature type="compositionally biased region" description="Basic and acidic residues" evidence="8">
    <location>
        <begin position="2624"/>
        <end position="2633"/>
    </location>
</feature>
<keyword evidence="6 7" id="KW-1015">Disulfide bond</keyword>
<keyword evidence="5 9" id="KW-1133">Transmembrane helix</keyword>
<protein>
    <recommendedName>
        <fullName evidence="14">EGF-like domain-containing protein</fullName>
    </recommendedName>
</protein>
<dbReference type="EMBL" id="CAJPVJ010000239">
    <property type="protein sequence ID" value="CAG2161804.1"/>
    <property type="molecule type" value="Genomic_DNA"/>
</dbReference>
<reference evidence="12" key="1">
    <citation type="submission" date="2020-11" db="EMBL/GenBank/DDBJ databases">
        <authorList>
            <person name="Tran Van P."/>
        </authorList>
    </citation>
    <scope>NUCLEOTIDE SEQUENCE</scope>
</reference>
<dbReference type="EMBL" id="OC915064">
    <property type="protein sequence ID" value="CAD7638458.1"/>
    <property type="molecule type" value="Genomic_DNA"/>
</dbReference>
<dbReference type="InterPro" id="IPR002172">
    <property type="entry name" value="LDrepeatLR_classA_rpt"/>
</dbReference>
<feature type="compositionally biased region" description="Pro residues" evidence="8">
    <location>
        <begin position="2374"/>
        <end position="2386"/>
    </location>
</feature>
<dbReference type="PANTHER" id="PTHR39072:SF3">
    <property type="entry name" value="RE48511P"/>
    <property type="match status" value="1"/>
</dbReference>
<dbReference type="PROSITE" id="PS01187">
    <property type="entry name" value="EGF_CA"/>
    <property type="match status" value="1"/>
</dbReference>
<feature type="region of interest" description="Disordered" evidence="8">
    <location>
        <begin position="487"/>
        <end position="536"/>
    </location>
</feature>
<dbReference type="InterPro" id="IPR000152">
    <property type="entry name" value="EGF-type_Asp/Asn_hydroxyl_site"/>
</dbReference>
<dbReference type="Gene3D" id="2.90.20.10">
    <property type="entry name" value="Plasmodium vivax P25 domain"/>
    <property type="match status" value="1"/>
</dbReference>
<feature type="region of interest" description="Disordered" evidence="8">
    <location>
        <begin position="1839"/>
        <end position="1944"/>
    </location>
</feature>
<dbReference type="Pfam" id="PF00057">
    <property type="entry name" value="Ldl_recept_a"/>
    <property type="match status" value="1"/>
</dbReference>
<keyword evidence="13" id="KW-1185">Reference proteome</keyword>
<dbReference type="Gene3D" id="4.10.400.10">
    <property type="entry name" value="Low-density Lipoprotein Receptor"/>
    <property type="match status" value="1"/>
</dbReference>
<feature type="disulfide bond" evidence="7">
    <location>
        <begin position="4367"/>
        <end position="4376"/>
    </location>
</feature>
<dbReference type="InterPro" id="IPR049883">
    <property type="entry name" value="NOTCH1_EGF-like"/>
</dbReference>
<evidence type="ECO:0000256" key="2">
    <source>
        <dbReference type="ARBA" id="ARBA00022692"/>
    </source>
</evidence>
<feature type="compositionally biased region" description="Low complexity" evidence="8">
    <location>
        <begin position="1850"/>
        <end position="1870"/>
    </location>
</feature>
<feature type="compositionally biased region" description="Low complexity" evidence="8">
    <location>
        <begin position="504"/>
        <end position="514"/>
    </location>
</feature>
<feature type="compositionally biased region" description="Low complexity" evidence="8">
    <location>
        <begin position="521"/>
        <end position="533"/>
    </location>
</feature>
<feature type="region of interest" description="Disordered" evidence="8">
    <location>
        <begin position="1780"/>
        <end position="1800"/>
    </location>
</feature>
<dbReference type="SMART" id="SM00181">
    <property type="entry name" value="EGF"/>
    <property type="match status" value="3"/>
</dbReference>
<dbReference type="InterPro" id="IPR036364">
    <property type="entry name" value="SEA_dom_sf"/>
</dbReference>
<dbReference type="FunFam" id="2.10.25.10:FF:000038">
    <property type="entry name" value="Fibrillin 2"/>
    <property type="match status" value="1"/>
</dbReference>
<feature type="region of interest" description="Disordered" evidence="8">
    <location>
        <begin position="4444"/>
        <end position="4491"/>
    </location>
</feature>
<feature type="region of interest" description="Disordered" evidence="8">
    <location>
        <begin position="2591"/>
        <end position="2642"/>
    </location>
</feature>
<evidence type="ECO:0000259" key="10">
    <source>
        <dbReference type="PROSITE" id="PS50024"/>
    </source>
</evidence>
<feature type="region of interest" description="Disordered" evidence="8">
    <location>
        <begin position="3846"/>
        <end position="3865"/>
    </location>
</feature>
<dbReference type="SUPFAM" id="SSF57196">
    <property type="entry name" value="EGF/Laminin"/>
    <property type="match status" value="2"/>
</dbReference>
<feature type="region of interest" description="Disordered" evidence="8">
    <location>
        <begin position="2483"/>
        <end position="2515"/>
    </location>
</feature>
<dbReference type="SMART" id="SM00192">
    <property type="entry name" value="LDLa"/>
    <property type="match status" value="2"/>
</dbReference>
<dbReference type="SUPFAM" id="SSF57424">
    <property type="entry name" value="LDL receptor-like module"/>
    <property type="match status" value="2"/>
</dbReference>
<feature type="domain" description="EGF-like" evidence="11">
    <location>
        <begin position="4293"/>
        <end position="4332"/>
    </location>
</feature>
<evidence type="ECO:0000256" key="7">
    <source>
        <dbReference type="PROSITE-ProRule" id="PRU00076"/>
    </source>
</evidence>
<dbReference type="PROSITE" id="PS50024">
    <property type="entry name" value="SEA"/>
    <property type="match status" value="1"/>
</dbReference>
<dbReference type="Pfam" id="PF15950">
    <property type="entry name" value="DUF4758"/>
    <property type="match status" value="3"/>
</dbReference>
<dbReference type="PANTHER" id="PTHR39072">
    <property type="entry name" value="RE48511P"/>
    <property type="match status" value="1"/>
</dbReference>
<feature type="compositionally biased region" description="Pro residues" evidence="8">
    <location>
        <begin position="2487"/>
        <end position="2496"/>
    </location>
</feature>
<dbReference type="CDD" id="cd00054">
    <property type="entry name" value="EGF_CA"/>
    <property type="match status" value="1"/>
</dbReference>
<dbReference type="GO" id="GO:0005509">
    <property type="term" value="F:calcium ion binding"/>
    <property type="evidence" value="ECO:0007669"/>
    <property type="project" value="InterPro"/>
</dbReference>
<feature type="disulfide bond" evidence="7">
    <location>
        <begin position="4348"/>
        <end position="4365"/>
    </location>
</feature>
<feature type="compositionally biased region" description="Basic and acidic residues" evidence="8">
    <location>
        <begin position="4468"/>
        <end position="4478"/>
    </location>
</feature>
<evidence type="ECO:0000313" key="12">
    <source>
        <dbReference type="EMBL" id="CAD7638458.1"/>
    </source>
</evidence>
<dbReference type="InterPro" id="IPR031866">
    <property type="entry name" value="DUF4758"/>
</dbReference>
<feature type="compositionally biased region" description="Low complexity" evidence="8">
    <location>
        <begin position="4045"/>
        <end position="4062"/>
    </location>
</feature>
<feature type="region of interest" description="Disordered" evidence="8">
    <location>
        <begin position="3810"/>
        <end position="3836"/>
    </location>
</feature>
<sequence length="4548" mass="500917">VGHQSGPSPGRSPYAHHKNASIRLRLPNAKAFYILTNNSKLKRSVIKVGHHRVGHQCNHNEFQCKSDNTCISIHKVQDGIIDCPDASDEKCRSDQFKCRCGFPKCIDRHLVGNGVLDCKDGSDEGQQLDCHYKKHKKKTSGDGMTASNATSAQLLHKESISSVLSPKLSESHISMAFSSDHVSQSTPNQILVSQQMPDKQTNIQLDGLYHESHHSVHSSQAMTLQPSVPSFVELTGTFVPFEQLSQHSAFPAQPGLPALPPLSAVHYYTNDAKLTTQDSLIEITGTFIPEMESILINSTLDNHKNPNSKPLDKLNANHYNYITITGTKEMFATNDNTFEIITGTHSNSKDTNKSVTIRLDGGELAVVVPTPVLKPHIKNNSTNNKLLYATIETNATEKNNTFDKNYLNPKPNVQTVTGRRIGEGVSVLSDQFISANKADVLTKPSIISLKDRFISHNRDEESIASAGTPVLNTESLALRKAPVYTHSKLDQNKQTEDTSDVDSFQESQSLSSSAESRRVSSIEPSLSLSSSSPQLVRPTGLLSTITGTNELDGSVTEWTTSVIGTYIRGTYAHILQSTSSIYAKHIETTKTAPFDDFSNDRTERPVFVESPINSDALSESIEIDLSESHRMAILPTRVTITSGFILPSVLRSPQFVNQSNVTPVVTKDSNPIQSSHNRLLESSLIDSNHESYLKTPTLETSAELRLKTYFTRFTYYTTVVKEGQTLVNSRIETSSNVKLEAVTDTHEVLPTRPLTTYYTTYTYFTTFKRGETEFVRSREEIVTNIMQNTDNPFLISSSEPLITKSIEPSVSLLANNKLLNSLAINPSDVNNNLKPTINRDIESDMTTLTYFTTHFKDGKPSIKSRKVVVSKTVDTNQIPQNEIPVPVHAVVKPSVSSRPNASSLSTPLDESLISSLNIADLLSGVAVPITHYTTFTYYTTFFRDQSSSIKSRTEVVSDVKTGTINLGLKTPIPQITPTINTLKISNTRADDLGSIKLDKDFDQLIAAGAENRPIVITPVTRLSTTTYFTTLLIPGEDSTVISSTRVLSDIYIPGPSDTLPVPLGIYDYHSMSLDPSMTERHEAIAVHSTVDDRVVATESLPDISNNPETVFTTYTYITTRFPNGYPIVDTSYETFSNLVTKFVPTLLTATPDSHSTQSFGALVDESNHIFTNQLFNRIHESSIITPSRSRKPIVVTRTRVLGSGGLQPIPAGPRRPVVIVRKRPDQEIPKHIPLRISGQFRSEDRGEGVEPHIRIVPPKESVGHYHNVEEFSTTGDVGRRFPKVTPTPVTFYTTYTYFTTELSDGIPVVKSREQLYSTVITNKVLPTRTIPADAIRHKRSAVFDVNDYKNIIANKSVDTSKDEKQDLEANPMEEVKSDPYIKNDLNELVVNKQSISSKDLMSENVSQKEDNQTADKKTGIITEKTEIKGLQTLITEIYGTLINGIYAQFAVTRTVLDSKPTTSSPIKSISLFSEDSFRDSIHVFSINGNGIVVIKFRDNINNNKTTIYTTEIRTTSINGLLAHIGHISSTVIESWTPLPGLASAVYSTQTLDNSITLYTTEFYTTEINGFTAHYSRSTSNIIAPVVSTDTQLQTIESIATEKTKTVRPFIHFPTPVRFLFSSKLTSTSTPASTVASTITAILNPDLSSTDFPMNNILDNSYESDEYYDETAERGEEHTPRSRPIREKDSQPLLEYEYEDIEPSQPTIEPPKPQTLNYIPYRGAARAGASVPTRTAPQRQLNTGYNARRAPAGFGQRVGANVPQDAPKEPLFEYPVRDVVPPQSTQRQTQERAKPGVTRGRRPVMRTEAIAPTRAYNEFKATIPEYRTVDRDNRQEVPEYVNNRPEDEQNNRFNQNANQNNRRQQNGNNRLNTRRRLPQTTTPAPRTHPILPNRGQVRLNKKYSGRPRYTPNPTRDSSDESIRYRNDNNNDNRRRAQQRGRTPKTTLLYLNQPKPSVYTDEYYSATSDVVTTPALPKVPVTITSIVTTVKTIPIYHGFKTSYATLTTTTLNTSLIQTDQYETSVNPIDGITRSIFTQSRDPLEPTKVTEVLITTSVLYDSAARDTRTAGAGRPILSSYSLFISTNSFITTQTLTTTTVVSLSVRDETILSTLTLTSLTESTVTSTQTISIPVPITQAVPNPVPQPITTLLTLTLTGDGGDITQLVTAVTVPIQPVFHTKVERDVKATRSPSAALMQQTLGPNLNTIKTSDTFDYISVSFKTVDQMMKTFDPLFISTIFKGPETEIYEASATVVQKIKHKDKEHKDIHKNKNYKSSQNKYETSFKKRKLQQFAPNDNNYGYPFRQIDYSTVNLKPQTISLQVDQNEPIPDFLGFDSPRFQSLPQSAPQPFPQPVLQRTPASRQPSFQRIRINKPLPSSPPILSTPPSTPFTSPNEPQELRFQRLVGLDRLPESNVPFNTSPLRLTSQGNFRRVPVFNNQIQSLSPLRPPIIEPTVTDVYATSVLLSPTFGPLVDDQRQPTFRRVRPIQAQPPQPPQPVPNARRIKPKVKVSSRRPVSTPLPTSVIVSSVEIPFLPVSDMVDIPRRSPVTRKPVLENEGIASPPLITSSRVRLTTPISLRETTTDTPRRVVRIRRPNQPTNTNKKRIVLPKNPQSLEELQARGPVPPRDDEPHKNNAVDNDEFTNFGTRLNENGDKTIEIHTPTLPLTYFTTFTYLTTVVRGQHTAHLTRESITSTVTTEALDKSIVDLIQNSDGVIKPTKVVDLGTKTKGVTTTIVNMVSKVKVFNDDLYKVIHSTKPLSIDTTITENNGQPIHEPSSSHIVIQPTAVHKEVVNTKPIENNYKLSELDKKPKKQITSFTYYYTLYDKLSTKYSTRSEETTSDVAPNAISSLRLDSTINSHGLLSVGAGAETVHLGSRELGGLTTEVNLALNTYIKFDGINNAVVEPLATRVLDPLSSESIAIAPQSVTPNPLESTHLSASFSSSVTSDPISGISTPTIPLETPIKLETSHTRKPLKLMSSAVVIRDPLRSKFDAFGRPGVRVRVKPMPEKSTQLLSSTIDDITKSSETEVLATPVISAPVEGLNEETTSDVTPSKKRIAVTLRRPFGGISRVSSRRPQRVSVSTKPRFVVVTRTGPLPTVQSTARVKISSRVFKSPAVEMTTSPSVGLIAPTTSVNDNGETLIMDVTTLPVVFGLDTSYQTVTLTSTLTPPTTPLPSEMTVFETTTHTYPFTVGDQTIYTTVEETNSRVITRTLDTVYPSDAARANKLTTVSNGVTIIVGDNGLANRTLPSGVTLQPTLVTGAVHMKDGIKTDTKQSEKSLVTLFDTRTLFTTFTYFTTFYTEDTSIISSSEQTVSNVVTIPYTHIVDSSSKSISPTVVYETSERLRTETVYSTYTYFATLFNGSTSTITPLEEIKTEYMTYKEPLTVTRTIVPTTTEQASLITRTYFTTYTNLVTFFQNNKPVTSTLEETVSSEVVYTVPKIISSSSSSSSSIRPTAALDAPVLRTRSTYTTLTHYITLFSGSQTILSSIEEISPTVVTETSGQTMESTTDFLPNIQFTHPSQSASKQSKDLYSALVPSISTHFTTHTYFTTLFSGTTSTVISRKQTSSSLVTLFVPHSVTSSVRPSISIDSSESSETDLENRSKTEYMIEATPVFTTPVMATDGIIDEERLKSIQPSLRIDSSSYEVFDSSMISKVFEDLKSSEGLTEEQLSSVVAEVGASTTILDGSTIVFFTNFILPSTASDGTVISTDANNIAKGPAGDLVSSLLNNADMSLLNDLLASRISSVRSTASPVYITPHMTTDPGSQMTAIKPGSVIELSDLLDGANLAGNIGEAIKDIVHILAKAPKGKNGTQEVDRISPSKELPPREGAAVSNTQDPVYIPLGAMHKPSTAQTGDRITKQSGNTRRVYINPSSTAGLEGTSLPTSAIVSQIGFDANPIESSLETNKKVLQISIDNQRPTPVLTSKVIKTINPMKTAISRVSSGATTIFFTDSTQMPSFIDSNSPIESTRYVTSVESSTRTLTLTTTKVYYTRDSPLTITSVLTTTIPPRTFVSTIIGTRTILGTAGETQTDAVVPTQVDKGVVTPTTTTRRPTRKPGTGPFRAPTRVPETPKPFKTAAPRPRVPYKPPPPPQPPILSGVSEAPYVPNKRPTAAPTPKPTTRPSILDIDQCKPGCNAANKEVCKEMNGKYRCDCRQGFIRRQDDLICQELQNYVVVVRVMKVGESEVTWFQEFTNNSSDEYQNLAKMAKNQVDSAYMGSDVKESYVGADVLGIDKVADGGNGVLVNLTVHLTKRHDLDEDLLREKLIKKLEQNSELLPNPEYVSADVEDVIDFDECSSEQYNDCAASARCINEPGTYRCECLNGYPDLDISLPGRVCASEIKGCEFCHGRGDCIRDESGLSNTCKCNRMYLGRRCQINGLLLAIVLPIAAILCIVSICCIVYCCRKWRKRTISKGFRNLSSFGPTVIGGTLDRKAMLETSSESSDHLRSHVYDGPAMLPNDPNGTDSQRRRESEPSLDRSMGSVGGPYNSLPPQIVIPRAGLAFKEIISGSPTHALSNGLTANSSHNPADTSSSDTVAAVLIQMFTE</sequence>
<dbReference type="InterPro" id="IPR000082">
    <property type="entry name" value="SEA_dom"/>
</dbReference>
<evidence type="ECO:0000256" key="9">
    <source>
        <dbReference type="SAM" id="Phobius"/>
    </source>
</evidence>
<feature type="compositionally biased region" description="Pro residues" evidence="8">
    <location>
        <begin position="4083"/>
        <end position="4096"/>
    </location>
</feature>
<dbReference type="PROSITE" id="PS00010">
    <property type="entry name" value="ASX_HYDROXYL"/>
    <property type="match status" value="1"/>
</dbReference>
<dbReference type="Pfam" id="PF07645">
    <property type="entry name" value="EGF_CA"/>
    <property type="match status" value="1"/>
</dbReference>
<keyword evidence="9" id="KW-0472">Membrane</keyword>